<organism evidence="1">
    <name type="scientific">Arundo donax</name>
    <name type="common">Giant reed</name>
    <name type="synonym">Donax arundinaceus</name>
    <dbReference type="NCBI Taxonomy" id="35708"/>
    <lineage>
        <taxon>Eukaryota</taxon>
        <taxon>Viridiplantae</taxon>
        <taxon>Streptophyta</taxon>
        <taxon>Embryophyta</taxon>
        <taxon>Tracheophyta</taxon>
        <taxon>Spermatophyta</taxon>
        <taxon>Magnoliopsida</taxon>
        <taxon>Liliopsida</taxon>
        <taxon>Poales</taxon>
        <taxon>Poaceae</taxon>
        <taxon>PACMAD clade</taxon>
        <taxon>Arundinoideae</taxon>
        <taxon>Arundineae</taxon>
        <taxon>Arundo</taxon>
    </lineage>
</organism>
<dbReference type="EMBL" id="GBRH01267520">
    <property type="protein sequence ID" value="JAD30375.1"/>
    <property type="molecule type" value="Transcribed_RNA"/>
</dbReference>
<reference evidence="1" key="1">
    <citation type="submission" date="2014-09" db="EMBL/GenBank/DDBJ databases">
        <authorList>
            <person name="Magalhaes I.L.F."/>
            <person name="Oliveira U."/>
            <person name="Santos F.R."/>
            <person name="Vidigal T.H.D.A."/>
            <person name="Brescovit A.D."/>
            <person name="Santos A.J."/>
        </authorList>
    </citation>
    <scope>NUCLEOTIDE SEQUENCE</scope>
    <source>
        <tissue evidence="1">Shoot tissue taken approximately 20 cm above the soil surface</tissue>
    </source>
</reference>
<reference evidence="1" key="2">
    <citation type="journal article" date="2015" name="Data Brief">
        <title>Shoot transcriptome of the giant reed, Arundo donax.</title>
        <authorList>
            <person name="Barrero R.A."/>
            <person name="Guerrero F.D."/>
            <person name="Moolhuijzen P."/>
            <person name="Goolsby J.A."/>
            <person name="Tidwell J."/>
            <person name="Bellgard S.E."/>
            <person name="Bellgard M.I."/>
        </authorList>
    </citation>
    <scope>NUCLEOTIDE SEQUENCE</scope>
    <source>
        <tissue evidence="1">Shoot tissue taken approximately 20 cm above the soil surface</tissue>
    </source>
</reference>
<dbReference type="AlphaFoldDB" id="A0A0A8Z0V0"/>
<evidence type="ECO:0000313" key="1">
    <source>
        <dbReference type="EMBL" id="JAD30375.1"/>
    </source>
</evidence>
<accession>A0A0A8Z0V0</accession>
<name>A0A0A8Z0V0_ARUDO</name>
<protein>
    <submittedName>
        <fullName evidence="1">Uncharacterized protein</fullName>
    </submittedName>
</protein>
<sequence length="52" mass="5957">MSEEIPSWRGNGFSQGNCEHRPELYRAAVRIWDPGICSAASVLEQSVMLKYW</sequence>
<proteinExistence type="predicted"/>